<dbReference type="PROSITE" id="PS50076">
    <property type="entry name" value="DNAJ_2"/>
    <property type="match status" value="1"/>
</dbReference>
<dbReference type="STRING" id="454130.A0A0U5FXH3"/>
<organism evidence="4 5">
    <name type="scientific">Aspergillus calidoustus</name>
    <dbReference type="NCBI Taxonomy" id="454130"/>
    <lineage>
        <taxon>Eukaryota</taxon>
        <taxon>Fungi</taxon>
        <taxon>Dikarya</taxon>
        <taxon>Ascomycota</taxon>
        <taxon>Pezizomycotina</taxon>
        <taxon>Eurotiomycetes</taxon>
        <taxon>Eurotiomycetidae</taxon>
        <taxon>Eurotiales</taxon>
        <taxon>Aspergillaceae</taxon>
        <taxon>Aspergillus</taxon>
        <taxon>Aspergillus subgen. Nidulantes</taxon>
    </lineage>
</organism>
<evidence type="ECO:0000256" key="1">
    <source>
        <dbReference type="ARBA" id="ARBA00022737"/>
    </source>
</evidence>
<feature type="region of interest" description="Disordered" evidence="2">
    <location>
        <begin position="654"/>
        <end position="675"/>
    </location>
</feature>
<gene>
    <name evidence="4" type="ORF">ASPCAL05350</name>
</gene>
<dbReference type="SUPFAM" id="SSF48403">
    <property type="entry name" value="Ankyrin repeat"/>
    <property type="match status" value="1"/>
</dbReference>
<sequence length="675" mass="76489">MEATDIVDTISACERATVHVGNNYNTFHENKAEAKRLRILQHLYQATEAASGFPNDYESFKERNPPHVAGTCEWLLTSEQYLQWIQAPGSSFLWLNADAGCGKSVLASTIVDKLRHSQPGAIICHFFFRDDNKLQADGVAALQALLHQILSARATIPRTLGTEYDNKGEAALAHFQSLWRIFLSVVAEGASTVFCILDGLDECESTTQALLATALSVLFERTSVESQSDGPRKAAYIKVFLTARPLNAITTRLRKVAYCRLRGEDRRQCYGSDIQLVIDKSLSELVVEDLIEPATEHRLHKELLRQHDNTFLWVALIMKQLREDAENGASEMELIAALRDNSIYALYTKFLDQCVKQCRNLSMVSARTSKTEFTPLMLAVMHQQPEIVEALCNMRSFSELVNEAEYNGRRALDYALALMDQKMLDCLDRHGARYSGNHGIRLIRRGKQDTSTTKYDSVPIDHTAAVWCGSKSEASNKRIQRNQDRAFQPPPLMVEEIEKETCKSIAAYHWVQEEARMSRTPIPVNMQIEIGMTPRREFASPPIWTLDRTPYEILGIADHERSDIALIRNRCREKALQVHPDRQHAQRGQEEKDAAALFHEINDAYAILRDPERKSQYDSEQLSAGESDSSWGSLLVKPELEYACVPPQLIRQLNLNQRRRKPPDNELSGLQTQTM</sequence>
<evidence type="ECO:0000256" key="2">
    <source>
        <dbReference type="SAM" id="MobiDB-lite"/>
    </source>
</evidence>
<protein>
    <recommendedName>
        <fullName evidence="3">J domain-containing protein</fullName>
    </recommendedName>
</protein>
<dbReference type="SUPFAM" id="SSF46565">
    <property type="entry name" value="Chaperone J-domain"/>
    <property type="match status" value="1"/>
</dbReference>
<dbReference type="InterPro" id="IPR036869">
    <property type="entry name" value="J_dom_sf"/>
</dbReference>
<dbReference type="PANTHER" id="PTHR10039">
    <property type="entry name" value="AMELOGENIN"/>
    <property type="match status" value="1"/>
</dbReference>
<evidence type="ECO:0000259" key="3">
    <source>
        <dbReference type="PROSITE" id="PS50076"/>
    </source>
</evidence>
<dbReference type="InterPro" id="IPR056884">
    <property type="entry name" value="NPHP3-like_N"/>
</dbReference>
<keyword evidence="5" id="KW-1185">Reference proteome</keyword>
<dbReference type="InterPro" id="IPR001623">
    <property type="entry name" value="DnaJ_domain"/>
</dbReference>
<dbReference type="Pfam" id="PF24883">
    <property type="entry name" value="NPHP3_N"/>
    <property type="match status" value="1"/>
</dbReference>
<name>A0A0U5FXH3_ASPCI</name>
<dbReference type="Proteomes" id="UP000054771">
    <property type="component" value="Unassembled WGS sequence"/>
</dbReference>
<dbReference type="OrthoDB" id="163438at2759"/>
<dbReference type="InterPro" id="IPR036770">
    <property type="entry name" value="Ankyrin_rpt-contain_sf"/>
</dbReference>
<dbReference type="Gene3D" id="1.25.40.20">
    <property type="entry name" value="Ankyrin repeat-containing domain"/>
    <property type="match status" value="1"/>
</dbReference>
<feature type="domain" description="J" evidence="3">
    <location>
        <begin position="549"/>
        <end position="621"/>
    </location>
</feature>
<dbReference type="InterPro" id="IPR018253">
    <property type="entry name" value="DnaJ_domain_CS"/>
</dbReference>
<dbReference type="CDD" id="cd06257">
    <property type="entry name" value="DnaJ"/>
    <property type="match status" value="1"/>
</dbReference>
<evidence type="ECO:0000313" key="4">
    <source>
        <dbReference type="EMBL" id="CEL04219.1"/>
    </source>
</evidence>
<proteinExistence type="predicted"/>
<dbReference type="Gene3D" id="3.40.50.300">
    <property type="entry name" value="P-loop containing nucleotide triphosphate hydrolases"/>
    <property type="match status" value="1"/>
</dbReference>
<dbReference type="SMART" id="SM00271">
    <property type="entry name" value="DnaJ"/>
    <property type="match status" value="1"/>
</dbReference>
<dbReference type="Gene3D" id="1.10.287.110">
    <property type="entry name" value="DnaJ domain"/>
    <property type="match status" value="1"/>
</dbReference>
<evidence type="ECO:0000313" key="5">
    <source>
        <dbReference type="Proteomes" id="UP000054771"/>
    </source>
</evidence>
<dbReference type="AlphaFoldDB" id="A0A0U5FXH3"/>
<dbReference type="PANTHER" id="PTHR10039:SF14">
    <property type="entry name" value="NACHT DOMAIN-CONTAINING PROTEIN"/>
    <property type="match status" value="1"/>
</dbReference>
<dbReference type="InterPro" id="IPR027417">
    <property type="entry name" value="P-loop_NTPase"/>
</dbReference>
<reference evidence="5" key="1">
    <citation type="journal article" date="2016" name="Genome Announc.">
        <title>Draft genome sequences of fungus Aspergillus calidoustus.</title>
        <authorList>
            <person name="Horn F."/>
            <person name="Linde J."/>
            <person name="Mattern D.J."/>
            <person name="Walther G."/>
            <person name="Guthke R."/>
            <person name="Scherlach K."/>
            <person name="Martin K."/>
            <person name="Brakhage A.A."/>
            <person name="Petzke L."/>
            <person name="Valiante V."/>
        </authorList>
    </citation>
    <scope>NUCLEOTIDE SEQUENCE [LARGE SCALE GENOMIC DNA]</scope>
    <source>
        <strain evidence="5">SF006504</strain>
    </source>
</reference>
<dbReference type="PROSITE" id="PS00636">
    <property type="entry name" value="DNAJ_1"/>
    <property type="match status" value="1"/>
</dbReference>
<accession>A0A0U5FXH3</accession>
<dbReference type="EMBL" id="CDMC01000004">
    <property type="protein sequence ID" value="CEL04219.1"/>
    <property type="molecule type" value="Genomic_DNA"/>
</dbReference>
<keyword evidence="1" id="KW-0677">Repeat</keyword>
<dbReference type="Pfam" id="PF00226">
    <property type="entry name" value="DnaJ"/>
    <property type="match status" value="1"/>
</dbReference>